<dbReference type="CDD" id="cd06222">
    <property type="entry name" value="RNase_H_like"/>
    <property type="match status" value="1"/>
</dbReference>
<dbReference type="PANTHER" id="PTHR47723">
    <property type="entry name" value="OS05G0353850 PROTEIN"/>
    <property type="match status" value="1"/>
</dbReference>
<keyword evidence="1" id="KW-0472">Membrane</keyword>
<reference evidence="3 4" key="1">
    <citation type="journal article" date="2019" name="Genome Biol. Evol.">
        <title>Insights into the evolution of the New World diploid cottons (Gossypium, subgenus Houzingenia) based on genome sequencing.</title>
        <authorList>
            <person name="Grover C.E."/>
            <person name="Arick M.A. 2nd"/>
            <person name="Thrash A."/>
            <person name="Conover J.L."/>
            <person name="Sanders W.S."/>
            <person name="Peterson D.G."/>
            <person name="Frelichowski J.E."/>
            <person name="Scheffler J.A."/>
            <person name="Scheffler B.E."/>
            <person name="Wendel J.F."/>
        </authorList>
    </citation>
    <scope>NUCLEOTIDE SEQUENCE [LARGE SCALE GENOMIC DNA]</scope>
    <source>
        <strain evidence="3">0</strain>
        <tissue evidence="3">Leaf</tissue>
    </source>
</reference>
<sequence>TTPSYSDFIVILVLVLFALVFVHRWRKRSNIDIVDIGFMWARSYANSSIDHVQPNPMVTTGQWSPHERINDIDFKIEVKFVLEDLRLAWERGFRQVELECDNALLVETLLVGGATNSRMVELELIYGLLYRRWKVRIRYVPSAQNEVVDHMAKLDRTRP</sequence>
<comment type="caution">
    <text evidence="3">The sequence shown here is derived from an EMBL/GenBank/DDBJ whole genome shotgun (WGS) entry which is preliminary data.</text>
</comment>
<dbReference type="Gene3D" id="3.30.420.10">
    <property type="entry name" value="Ribonuclease H-like superfamily/Ribonuclease H"/>
    <property type="match status" value="1"/>
</dbReference>
<protein>
    <recommendedName>
        <fullName evidence="2">RNase H type-1 domain-containing protein</fullName>
    </recommendedName>
</protein>
<feature type="domain" description="RNase H type-1" evidence="2">
    <location>
        <begin position="81"/>
        <end position="153"/>
    </location>
</feature>
<feature type="non-terminal residue" evidence="3">
    <location>
        <position position="159"/>
    </location>
</feature>
<dbReference type="EMBL" id="JABFAD010322204">
    <property type="protein sequence ID" value="MBA0818742.1"/>
    <property type="molecule type" value="Genomic_DNA"/>
</dbReference>
<dbReference type="PANTHER" id="PTHR47723:SF24">
    <property type="entry name" value="RNASE H TYPE-1 DOMAIN-CONTAINING PROTEIN"/>
    <property type="match status" value="1"/>
</dbReference>
<dbReference type="Pfam" id="PF13456">
    <property type="entry name" value="RVT_3"/>
    <property type="match status" value="1"/>
</dbReference>
<feature type="transmembrane region" description="Helical" evidence="1">
    <location>
        <begin position="6"/>
        <end position="22"/>
    </location>
</feature>
<evidence type="ECO:0000313" key="4">
    <source>
        <dbReference type="Proteomes" id="UP000593560"/>
    </source>
</evidence>
<dbReference type="InterPro" id="IPR053151">
    <property type="entry name" value="RNase_H-like"/>
</dbReference>
<evidence type="ECO:0000256" key="1">
    <source>
        <dbReference type="SAM" id="Phobius"/>
    </source>
</evidence>
<dbReference type="InterPro" id="IPR036397">
    <property type="entry name" value="RNaseH_sf"/>
</dbReference>
<proteinExistence type="predicted"/>
<dbReference type="GO" id="GO:0004523">
    <property type="term" value="F:RNA-DNA hybrid ribonuclease activity"/>
    <property type="evidence" value="ECO:0007669"/>
    <property type="project" value="InterPro"/>
</dbReference>
<keyword evidence="4" id="KW-1185">Reference proteome</keyword>
<name>A0A7J9I9D9_9ROSI</name>
<evidence type="ECO:0000259" key="2">
    <source>
        <dbReference type="Pfam" id="PF13456"/>
    </source>
</evidence>
<evidence type="ECO:0000313" key="3">
    <source>
        <dbReference type="EMBL" id="MBA0818742.1"/>
    </source>
</evidence>
<dbReference type="Proteomes" id="UP000593560">
    <property type="component" value="Unassembled WGS sequence"/>
</dbReference>
<dbReference type="GO" id="GO:0003676">
    <property type="term" value="F:nucleic acid binding"/>
    <property type="evidence" value="ECO:0007669"/>
    <property type="project" value="InterPro"/>
</dbReference>
<accession>A0A7J9I9D9</accession>
<dbReference type="OrthoDB" id="955670at2759"/>
<keyword evidence="1" id="KW-0812">Transmembrane</keyword>
<dbReference type="AlphaFoldDB" id="A0A7J9I9D9"/>
<organism evidence="3 4">
    <name type="scientific">Gossypium harknessii</name>
    <dbReference type="NCBI Taxonomy" id="34285"/>
    <lineage>
        <taxon>Eukaryota</taxon>
        <taxon>Viridiplantae</taxon>
        <taxon>Streptophyta</taxon>
        <taxon>Embryophyta</taxon>
        <taxon>Tracheophyta</taxon>
        <taxon>Spermatophyta</taxon>
        <taxon>Magnoliopsida</taxon>
        <taxon>eudicotyledons</taxon>
        <taxon>Gunneridae</taxon>
        <taxon>Pentapetalae</taxon>
        <taxon>rosids</taxon>
        <taxon>malvids</taxon>
        <taxon>Malvales</taxon>
        <taxon>Malvaceae</taxon>
        <taxon>Malvoideae</taxon>
        <taxon>Gossypium</taxon>
    </lineage>
</organism>
<gene>
    <name evidence="3" type="ORF">Gohar_019516</name>
</gene>
<dbReference type="InterPro" id="IPR002156">
    <property type="entry name" value="RNaseH_domain"/>
</dbReference>
<dbReference type="InterPro" id="IPR044730">
    <property type="entry name" value="RNase_H-like_dom_plant"/>
</dbReference>
<keyword evidence="1" id="KW-1133">Transmembrane helix</keyword>